<dbReference type="EMBL" id="CP111026">
    <property type="protein sequence ID" value="WAR27524.1"/>
    <property type="molecule type" value="Genomic_DNA"/>
</dbReference>
<name>A0ABY7G1Y0_MYAAR</name>
<accession>A0ABY7G1Y0</accession>
<sequence>MMEAIVISVDAEQTYVDTAYLGIVAVDETGNRGKVSNIVSIVVAKGFRVSFEGETNYTENEEETTTSPATTVTHYVSAVRLNVEESHTGLIGGVCVGLVEWDNLHSMYMSTSAT</sequence>
<evidence type="ECO:0000313" key="2">
    <source>
        <dbReference type="Proteomes" id="UP001164746"/>
    </source>
</evidence>
<evidence type="ECO:0000313" key="1">
    <source>
        <dbReference type="EMBL" id="WAR27524.1"/>
    </source>
</evidence>
<organism evidence="1 2">
    <name type="scientific">Mya arenaria</name>
    <name type="common">Soft-shell clam</name>
    <dbReference type="NCBI Taxonomy" id="6604"/>
    <lineage>
        <taxon>Eukaryota</taxon>
        <taxon>Metazoa</taxon>
        <taxon>Spiralia</taxon>
        <taxon>Lophotrochozoa</taxon>
        <taxon>Mollusca</taxon>
        <taxon>Bivalvia</taxon>
        <taxon>Autobranchia</taxon>
        <taxon>Heteroconchia</taxon>
        <taxon>Euheterodonta</taxon>
        <taxon>Imparidentia</taxon>
        <taxon>Neoheterodontei</taxon>
        <taxon>Myida</taxon>
        <taxon>Myoidea</taxon>
        <taxon>Myidae</taxon>
        <taxon>Mya</taxon>
    </lineage>
</organism>
<keyword evidence="2" id="KW-1185">Reference proteome</keyword>
<dbReference type="Proteomes" id="UP001164746">
    <property type="component" value="Chromosome 15"/>
</dbReference>
<gene>
    <name evidence="1" type="ORF">MAR_013228</name>
</gene>
<protein>
    <submittedName>
        <fullName evidence="1">Uncharacterized protein</fullName>
    </submittedName>
</protein>
<proteinExistence type="predicted"/>
<reference evidence="1" key="1">
    <citation type="submission" date="2022-11" db="EMBL/GenBank/DDBJ databases">
        <title>Centuries of genome instability and evolution in soft-shell clam transmissible cancer (bioRxiv).</title>
        <authorList>
            <person name="Hart S.F.M."/>
            <person name="Yonemitsu M.A."/>
            <person name="Giersch R.M."/>
            <person name="Beal B.F."/>
            <person name="Arriagada G."/>
            <person name="Davis B.W."/>
            <person name="Ostrander E.A."/>
            <person name="Goff S.P."/>
            <person name="Metzger M.J."/>
        </authorList>
    </citation>
    <scope>NUCLEOTIDE SEQUENCE</scope>
    <source>
        <strain evidence="1">MELC-2E11</strain>
        <tissue evidence="1">Siphon/mantle</tissue>
    </source>
</reference>